<protein>
    <submittedName>
        <fullName evidence="1">Uncharacterized protein</fullName>
    </submittedName>
</protein>
<comment type="caution">
    <text evidence="1">The sequence shown here is derived from an EMBL/GenBank/DDBJ whole genome shotgun (WGS) entry which is preliminary data.</text>
</comment>
<sequence>MKFYLTLLLTFLVEARILETDEQVVQRVCEGKLSFITLDLGNVASGKKTNPFVEENNVKLCRELTESEIFSTMTMKRDDAPEDVLSPDATQYSSARINDISSILKAPSFYDGFSLKISSLDEAHVGRLFAEIPEKTEVALDLEFKLWKKVKNLIKQHQKKIKFVVLRIPYDKFRRNTLKLIYKYHPMTALSVIAAPGKLSFIELATGLKKIHPRKKILFSLTTKLEYGFEYYRTKEV</sequence>
<accession>A0ACC2SQK4</accession>
<dbReference type="Proteomes" id="UP001165960">
    <property type="component" value="Unassembled WGS sequence"/>
</dbReference>
<keyword evidence="2" id="KW-1185">Reference proteome</keyword>
<gene>
    <name evidence="1" type="ORF">DSO57_1028026</name>
</gene>
<organism evidence="1 2">
    <name type="scientific">Entomophthora muscae</name>
    <dbReference type="NCBI Taxonomy" id="34485"/>
    <lineage>
        <taxon>Eukaryota</taxon>
        <taxon>Fungi</taxon>
        <taxon>Fungi incertae sedis</taxon>
        <taxon>Zoopagomycota</taxon>
        <taxon>Entomophthoromycotina</taxon>
        <taxon>Entomophthoromycetes</taxon>
        <taxon>Entomophthorales</taxon>
        <taxon>Entomophthoraceae</taxon>
        <taxon>Entomophthora</taxon>
    </lineage>
</organism>
<proteinExistence type="predicted"/>
<reference evidence="1" key="1">
    <citation type="submission" date="2022-04" db="EMBL/GenBank/DDBJ databases">
        <title>Genome of the entomopathogenic fungus Entomophthora muscae.</title>
        <authorList>
            <person name="Elya C."/>
            <person name="Lovett B.R."/>
            <person name="Lee E."/>
            <person name="Macias A.M."/>
            <person name="Hajek A.E."/>
            <person name="De Bivort B.L."/>
            <person name="Kasson M.T."/>
            <person name="De Fine Licht H.H."/>
            <person name="Stajich J.E."/>
        </authorList>
    </citation>
    <scope>NUCLEOTIDE SEQUENCE</scope>
    <source>
        <strain evidence="1">Berkeley</strain>
    </source>
</reference>
<dbReference type="EMBL" id="QTSX02004435">
    <property type="protein sequence ID" value="KAJ9064666.1"/>
    <property type="molecule type" value="Genomic_DNA"/>
</dbReference>
<evidence type="ECO:0000313" key="2">
    <source>
        <dbReference type="Proteomes" id="UP001165960"/>
    </source>
</evidence>
<name>A0ACC2SQK4_9FUNG</name>
<evidence type="ECO:0000313" key="1">
    <source>
        <dbReference type="EMBL" id="KAJ9064666.1"/>
    </source>
</evidence>